<keyword evidence="2" id="KW-0732">Signal</keyword>
<keyword evidence="1" id="KW-1133">Transmembrane helix</keyword>
<dbReference type="Proteomes" id="UP000651452">
    <property type="component" value="Unassembled WGS sequence"/>
</dbReference>
<feature type="transmembrane region" description="Helical" evidence="1">
    <location>
        <begin position="431"/>
        <end position="453"/>
    </location>
</feature>
<dbReference type="AlphaFoldDB" id="A0A8H7J169"/>
<keyword evidence="1" id="KW-0472">Membrane</keyword>
<feature type="signal peptide" evidence="2">
    <location>
        <begin position="1"/>
        <end position="18"/>
    </location>
</feature>
<organism evidence="3 4">
    <name type="scientific">Ascochyta lentis</name>
    <dbReference type="NCBI Taxonomy" id="205686"/>
    <lineage>
        <taxon>Eukaryota</taxon>
        <taxon>Fungi</taxon>
        <taxon>Dikarya</taxon>
        <taxon>Ascomycota</taxon>
        <taxon>Pezizomycotina</taxon>
        <taxon>Dothideomycetes</taxon>
        <taxon>Pleosporomycetidae</taxon>
        <taxon>Pleosporales</taxon>
        <taxon>Pleosporineae</taxon>
        <taxon>Didymellaceae</taxon>
        <taxon>Ascochyta</taxon>
    </lineage>
</organism>
<comment type="caution">
    <text evidence="3">The sequence shown here is derived from an EMBL/GenBank/DDBJ whole genome shotgun (WGS) entry which is preliminary data.</text>
</comment>
<gene>
    <name evidence="3" type="ORF">EKO04_007439</name>
</gene>
<accession>A0A8H7J169</accession>
<reference evidence="3" key="2">
    <citation type="submission" date="2020-09" db="EMBL/GenBank/DDBJ databases">
        <title>Reference genome assembly for Australian Ascochyta lentis isolate Al4.</title>
        <authorList>
            <person name="Lee R.C."/>
            <person name="Farfan-Caceres L.M."/>
            <person name="Debler J.W."/>
            <person name="Williams A.H."/>
            <person name="Henares B.M."/>
        </authorList>
    </citation>
    <scope>NUCLEOTIDE SEQUENCE</scope>
    <source>
        <strain evidence="3">Al4</strain>
    </source>
</reference>
<dbReference type="PANTHER" id="PTHR35041">
    <property type="entry name" value="MEDIATOR OF RNA POLYMERASE II TRANSCRIPTION SUBUNIT 1"/>
    <property type="match status" value="1"/>
</dbReference>
<keyword evidence="1" id="KW-0812">Transmembrane</keyword>
<name>A0A8H7J169_9PLEO</name>
<evidence type="ECO:0000313" key="3">
    <source>
        <dbReference type="EMBL" id="KAF9694592.1"/>
    </source>
</evidence>
<sequence length="542" mass="60138">MWIVPLAVTFLPGALTIAARPFDSVEQVNASVINPMVTDNFDPLQNNEGIDSLYVGSGPDELLWPGRMYDAWYRSSLPTILSPQVQTPLTELIEQVITTGEISDTLPPYPSRNSSQLLKFMGPQLACRPQDNFFISDQLLNGTSSTFSTRRFILQDLAAKSANVNYKAPRTWASKQLWMYRPKTPTVEEPGPLRVERIQAVGASGCTGNGPSICSGLALQNKTLDCKASFVTYLVNITWTNGKRHLAYEKAGIDPQPEYEDNLELFQNGTISGFPDLSGYKDWAIKVGEILPYYTSKKILDNFIQRLDTAKSFACRARTNTLHDWTAQRGTALQLASIDCDGLEKFNNVYEENPILLRSRLNLLRYNKTTSSSTDPRISLGGLDITESSLNELLTNITISTLALNAWYRVISVNTTQYRNTYQFSQPINLILPYAICLVIGIAIVTLGLYSLYQNEVAATDGGFLQVMMATKGDTKMEELVVKQGLASPDAISKELKTLKIRFGELGSADDTGIERRFGFGTLGETLPLQKRKILTAKIVDC</sequence>
<dbReference type="PANTHER" id="PTHR35041:SF6">
    <property type="entry name" value="FORMYLMETHIONINE DEFORMYLASE-LIKE PROTEIN-RELATED"/>
    <property type="match status" value="1"/>
</dbReference>
<feature type="chain" id="PRO_5034075771" evidence="2">
    <location>
        <begin position="19"/>
        <end position="542"/>
    </location>
</feature>
<keyword evidence="4" id="KW-1185">Reference proteome</keyword>
<evidence type="ECO:0000256" key="2">
    <source>
        <dbReference type="SAM" id="SignalP"/>
    </source>
</evidence>
<evidence type="ECO:0000256" key="1">
    <source>
        <dbReference type="SAM" id="Phobius"/>
    </source>
</evidence>
<dbReference type="EMBL" id="RZGK01000013">
    <property type="protein sequence ID" value="KAF9694592.1"/>
    <property type="molecule type" value="Genomic_DNA"/>
</dbReference>
<proteinExistence type="predicted"/>
<protein>
    <submittedName>
        <fullName evidence="3">Uncharacterized protein</fullName>
    </submittedName>
</protein>
<evidence type="ECO:0000313" key="4">
    <source>
        <dbReference type="Proteomes" id="UP000651452"/>
    </source>
</evidence>
<dbReference type="OrthoDB" id="5322539at2759"/>
<reference evidence="3" key="1">
    <citation type="submission" date="2018-12" db="EMBL/GenBank/DDBJ databases">
        <authorList>
            <person name="Syme R.A."/>
            <person name="Farfan-Caceres L."/>
            <person name="Lichtenzveig J."/>
        </authorList>
    </citation>
    <scope>NUCLEOTIDE SEQUENCE</scope>
    <source>
        <strain evidence="3">Al4</strain>
    </source>
</reference>